<comment type="similarity">
    <text evidence="2">Belongs to the RIX1/PELP1 family.</text>
</comment>
<organism evidence="6 7">
    <name type="scientific">Peronospora belbahrii</name>
    <dbReference type="NCBI Taxonomy" id="622444"/>
    <lineage>
        <taxon>Eukaryota</taxon>
        <taxon>Sar</taxon>
        <taxon>Stramenopiles</taxon>
        <taxon>Oomycota</taxon>
        <taxon>Peronosporomycetes</taxon>
        <taxon>Peronosporales</taxon>
        <taxon>Peronosporaceae</taxon>
        <taxon>Peronospora</taxon>
    </lineage>
</organism>
<evidence type="ECO:0000256" key="3">
    <source>
        <dbReference type="ARBA" id="ARBA00023242"/>
    </source>
</evidence>
<dbReference type="GO" id="GO:0006364">
    <property type="term" value="P:rRNA processing"/>
    <property type="evidence" value="ECO:0007669"/>
    <property type="project" value="TreeGrafter"/>
</dbReference>
<dbReference type="PANTHER" id="PTHR34105">
    <property type="entry name" value="PROLINE-, GLUTAMIC ACID- AND LEUCINE-RICH PROTEIN 1"/>
    <property type="match status" value="1"/>
</dbReference>
<feature type="domain" description="Pre-rRNA-processing protein RIX1 N-terminal" evidence="5">
    <location>
        <begin position="40"/>
        <end position="228"/>
    </location>
</feature>
<dbReference type="EMBL" id="CAKKTJ010000333">
    <property type="protein sequence ID" value="CAH0482225.1"/>
    <property type="molecule type" value="Genomic_DNA"/>
</dbReference>
<dbReference type="SUPFAM" id="SSF48371">
    <property type="entry name" value="ARM repeat"/>
    <property type="match status" value="1"/>
</dbReference>
<keyword evidence="3" id="KW-0539">Nucleus</keyword>
<dbReference type="GO" id="GO:0005634">
    <property type="term" value="C:nucleus"/>
    <property type="evidence" value="ECO:0007669"/>
    <property type="project" value="UniProtKB-SubCell"/>
</dbReference>
<evidence type="ECO:0000256" key="2">
    <source>
        <dbReference type="ARBA" id="ARBA00010511"/>
    </source>
</evidence>
<feature type="compositionally biased region" description="Polar residues" evidence="4">
    <location>
        <begin position="662"/>
        <end position="672"/>
    </location>
</feature>
<dbReference type="AlphaFoldDB" id="A0AAU9L9P3"/>
<evidence type="ECO:0000256" key="1">
    <source>
        <dbReference type="ARBA" id="ARBA00004123"/>
    </source>
</evidence>
<evidence type="ECO:0000313" key="6">
    <source>
        <dbReference type="EMBL" id="CAH0482225.1"/>
    </source>
</evidence>
<feature type="region of interest" description="Disordered" evidence="4">
    <location>
        <begin position="662"/>
        <end position="683"/>
    </location>
</feature>
<evidence type="ECO:0000313" key="7">
    <source>
        <dbReference type="Proteomes" id="UP001160483"/>
    </source>
</evidence>
<dbReference type="PANTHER" id="PTHR34105:SF1">
    <property type="entry name" value="PROLINE-, GLUTAMIC ACID- AND LEUCINE-RICH PROTEIN 1"/>
    <property type="match status" value="1"/>
</dbReference>
<comment type="subcellular location">
    <subcellularLocation>
        <location evidence="1">Nucleus</location>
    </subcellularLocation>
</comment>
<feature type="compositionally biased region" description="Acidic residues" evidence="4">
    <location>
        <begin position="768"/>
        <end position="786"/>
    </location>
</feature>
<feature type="compositionally biased region" description="Acidic residues" evidence="4">
    <location>
        <begin position="805"/>
        <end position="820"/>
    </location>
</feature>
<dbReference type="InterPro" id="IPR012583">
    <property type="entry name" value="RIX1_N"/>
</dbReference>
<feature type="compositionally biased region" description="Basic and acidic residues" evidence="4">
    <location>
        <begin position="714"/>
        <end position="725"/>
    </location>
</feature>
<proteinExistence type="inferred from homology"/>
<protein>
    <recommendedName>
        <fullName evidence="5">Pre-rRNA-processing protein RIX1 N-terminal domain-containing protein</fullName>
    </recommendedName>
</protein>
<evidence type="ECO:0000256" key="4">
    <source>
        <dbReference type="SAM" id="MobiDB-lite"/>
    </source>
</evidence>
<dbReference type="Proteomes" id="UP001160483">
    <property type="component" value="Unassembled WGS sequence"/>
</dbReference>
<sequence length="820" mass="88812">MTSDSRDMETALARNLLSSVLSLAFPNDVESENTAMEVFVMQQSALRKALERHNVFGLVTDGKALMKWQTRLLQLIEAPTSACHIGWELLLIMTRQSSLTRLESLAVKLLERVLKLLKQQQSMKRDVVDAEASIAEAASIAAACRVSQSLLLHVNRFNSDTRREVLELLGKLLQPLVALLSSKKKTRNMGSVIAQFELIQTLLCTSPNSLRSYAVKIESACVGALFPAADGSDDDKVVAEKARLCLALLCNASDKPQEVWTHMVQKALEAAHQQLDLFAGKRSIVPSTERVSGKKLWVQGAASQQLPVYQRAEVTLTRMTRALSALQELLSVRTATQSRGQISEREVQHMLPDMVSFARRAMGVRAHEVGKHTGVSDDGVRLPISVIYAVIPRVRAQTLRLLSASVERTGICALRHANSITRVLLLASESVSDGEDLLALADATAVCARRLGASTVEMLGVPLLNELVARCKRSLGEKTSATTISNDMARALATQQDDAKHGGNKSKKRKRQVAAAATLAALNGGTMSAGQSSFISMHDETVLAMTFEAVVSTIASCVSVYGSLLPDECRSLASELTVKAVQRRHAVRSSHAHGAVDPVALALLSSTVTADATGSHATNLLCGIQYWQRRVIGCGGASSALQLVALNAGEAMLHPRAPPLTINIQQDTSNGRGNKGRFGANTKGKCEFTTLGDVMDWDKNERDEGADEVAENEQADKHESKELKQTEAPTVSEEDEDEDDDEEDEDYDDARLQATITEGPTETIASITEEEAEGNDDSGDEEEEPAAECIEGDDKKVPVATVVNDDNDDDDFPDIVIDDE</sequence>
<accession>A0AAU9L9P3</accession>
<reference evidence="6" key="1">
    <citation type="submission" date="2021-11" db="EMBL/GenBank/DDBJ databases">
        <authorList>
            <person name="Islam A."/>
            <person name="Islam S."/>
            <person name="Flora M.S."/>
            <person name="Rahman M."/>
            <person name="Ziaur R.M."/>
            <person name="Epstein J.H."/>
            <person name="Hassan M."/>
            <person name="Klassen M."/>
            <person name="Woodard K."/>
            <person name="Webb A."/>
            <person name="Webby R.J."/>
            <person name="El Zowalaty M.E."/>
        </authorList>
    </citation>
    <scope>NUCLEOTIDE SEQUENCE</scope>
    <source>
        <strain evidence="6">Pbs3</strain>
    </source>
</reference>
<gene>
    <name evidence="6" type="ORF">PBS003_LOCUS8821</name>
</gene>
<comment type="caution">
    <text evidence="6">The sequence shown here is derived from an EMBL/GenBank/DDBJ whole genome shotgun (WGS) entry which is preliminary data.</text>
</comment>
<evidence type="ECO:0000259" key="5">
    <source>
        <dbReference type="Pfam" id="PF08167"/>
    </source>
</evidence>
<feature type="compositionally biased region" description="Acidic residues" evidence="4">
    <location>
        <begin position="704"/>
        <end position="713"/>
    </location>
</feature>
<dbReference type="Pfam" id="PF08167">
    <property type="entry name" value="RIX1"/>
    <property type="match status" value="1"/>
</dbReference>
<feature type="region of interest" description="Disordered" evidence="4">
    <location>
        <begin position="702"/>
        <end position="820"/>
    </location>
</feature>
<feature type="compositionally biased region" description="Acidic residues" evidence="4">
    <location>
        <begin position="732"/>
        <end position="748"/>
    </location>
</feature>
<dbReference type="InterPro" id="IPR016024">
    <property type="entry name" value="ARM-type_fold"/>
</dbReference>
<name>A0AAU9L9P3_9STRA</name>